<gene>
    <name evidence="1" type="ORF">ACTIVE_8196</name>
</gene>
<sequence length="158" mass="16377">MLAALASARSACLPVGGGWGLALRGVCSAGSTSGVFEEPSGGARAWDWGAGGGFGFGGGFSALLSGVPERPLSIYFAGECGRGTIRKAIRADGEVGSIRGPRRPRGRTGRPGVPGRRACARGELGCGRGRLRSGERSWRVCCRGWQLRCARDVRNGRA</sequence>
<organism evidence="1 2">
    <name type="scientific">Actinomadura verrucosospora</name>
    <dbReference type="NCBI Taxonomy" id="46165"/>
    <lineage>
        <taxon>Bacteria</taxon>
        <taxon>Bacillati</taxon>
        <taxon>Actinomycetota</taxon>
        <taxon>Actinomycetes</taxon>
        <taxon>Streptosporangiales</taxon>
        <taxon>Thermomonosporaceae</taxon>
        <taxon>Actinomadura</taxon>
    </lineage>
</organism>
<evidence type="ECO:0000313" key="1">
    <source>
        <dbReference type="EMBL" id="QKG26543.1"/>
    </source>
</evidence>
<dbReference type="Proteomes" id="UP000501240">
    <property type="component" value="Chromosome"/>
</dbReference>
<keyword evidence="2" id="KW-1185">Reference proteome</keyword>
<name>A0A7D3ZSG3_ACTVE</name>
<dbReference type="EMBL" id="CP053892">
    <property type="protein sequence ID" value="QKG26543.1"/>
    <property type="molecule type" value="Genomic_DNA"/>
</dbReference>
<accession>A0A7D3ZSG3</accession>
<evidence type="ECO:0000313" key="2">
    <source>
        <dbReference type="Proteomes" id="UP000501240"/>
    </source>
</evidence>
<reference evidence="1 2" key="1">
    <citation type="submission" date="2020-05" db="EMBL/GenBank/DDBJ databases">
        <title>Actinomadura verrucosospora NRRL-B18236 (PFL_A860) Genome sequencing and assembly.</title>
        <authorList>
            <person name="Samborskyy M."/>
        </authorList>
    </citation>
    <scope>NUCLEOTIDE SEQUENCE [LARGE SCALE GENOMIC DNA]</scope>
    <source>
        <strain evidence="1 2">NRRL:B18236</strain>
    </source>
</reference>
<dbReference type="AlphaFoldDB" id="A0A7D3ZSG3"/>
<proteinExistence type="predicted"/>
<protein>
    <submittedName>
        <fullName evidence="1">Uncharacterized protein</fullName>
    </submittedName>
</protein>